<keyword evidence="2" id="KW-0479">Metal-binding</keyword>
<reference evidence="8 9" key="1">
    <citation type="submission" date="2021-05" db="EMBL/GenBank/DDBJ databases">
        <title>Fusibacter ferrireducens sp. nov., an anaerobic, sulfur- and Fe-reducing bacterium isolated from the mangrove sediment.</title>
        <authorList>
            <person name="Qiu D."/>
        </authorList>
    </citation>
    <scope>NUCLEOTIDE SEQUENCE [LARGE SCALE GENOMIC DNA]</scope>
    <source>
        <strain evidence="8 9">DSM 12116</strain>
    </source>
</reference>
<dbReference type="GO" id="GO:0043748">
    <property type="term" value="F:O-succinylbenzoate synthase activity"/>
    <property type="evidence" value="ECO:0007669"/>
    <property type="project" value="UniProtKB-EC"/>
</dbReference>
<evidence type="ECO:0000256" key="6">
    <source>
        <dbReference type="NCBIfam" id="TIGR01928"/>
    </source>
</evidence>
<dbReference type="InterPro" id="IPR010197">
    <property type="entry name" value="OSBS/NAAAR"/>
</dbReference>
<dbReference type="InterPro" id="IPR029017">
    <property type="entry name" value="Enolase-like_N"/>
</dbReference>
<dbReference type="SMART" id="SM00922">
    <property type="entry name" value="MR_MLE"/>
    <property type="match status" value="1"/>
</dbReference>
<protein>
    <recommendedName>
        <fullName evidence="5 6">o-succinylbenzoate synthase</fullName>
        <ecNumber evidence="5 6">4.2.1.113</ecNumber>
    </recommendedName>
</protein>
<accession>A0ABS5PLW5</accession>
<dbReference type="EC" id="4.2.1.113" evidence="5 6"/>
<comment type="cofactor">
    <cofactor evidence="1">
        <name>a divalent metal cation</name>
        <dbReference type="ChEBI" id="CHEBI:60240"/>
    </cofactor>
</comment>
<evidence type="ECO:0000256" key="4">
    <source>
        <dbReference type="ARBA" id="ARBA00023239"/>
    </source>
</evidence>
<gene>
    <name evidence="8" type="primary">menC</name>
    <name evidence="8" type="ORF">KHM83_05710</name>
</gene>
<dbReference type="SFLD" id="SFLDG00180">
    <property type="entry name" value="muconate_cycloisomerase"/>
    <property type="match status" value="1"/>
</dbReference>
<evidence type="ECO:0000256" key="5">
    <source>
        <dbReference type="ARBA" id="ARBA00029491"/>
    </source>
</evidence>
<dbReference type="SUPFAM" id="SSF51604">
    <property type="entry name" value="Enolase C-terminal domain-like"/>
    <property type="match status" value="1"/>
</dbReference>
<evidence type="ECO:0000256" key="2">
    <source>
        <dbReference type="ARBA" id="ARBA00022723"/>
    </source>
</evidence>
<dbReference type="Proteomes" id="UP000746471">
    <property type="component" value="Unassembled WGS sequence"/>
</dbReference>
<dbReference type="RefSeq" id="WP_213235951.1">
    <property type="nucleotide sequence ID" value="NZ_JAHBCL010000008.1"/>
</dbReference>
<evidence type="ECO:0000259" key="7">
    <source>
        <dbReference type="SMART" id="SM00922"/>
    </source>
</evidence>
<dbReference type="PANTHER" id="PTHR48073:SF5">
    <property type="entry name" value="O-SUCCINYLBENZOATE SYNTHASE"/>
    <property type="match status" value="1"/>
</dbReference>
<dbReference type="CDD" id="cd03317">
    <property type="entry name" value="NAAAR"/>
    <property type="match status" value="1"/>
</dbReference>
<dbReference type="SUPFAM" id="SSF54826">
    <property type="entry name" value="Enolase N-terminal domain-like"/>
    <property type="match status" value="1"/>
</dbReference>
<dbReference type="InterPro" id="IPR036849">
    <property type="entry name" value="Enolase-like_C_sf"/>
</dbReference>
<dbReference type="SFLD" id="SFLDF00009">
    <property type="entry name" value="o-succinylbenzoate_synthase"/>
    <property type="match status" value="1"/>
</dbReference>
<keyword evidence="4 8" id="KW-0456">Lyase</keyword>
<dbReference type="InterPro" id="IPR013342">
    <property type="entry name" value="Mandelate_racemase_C"/>
</dbReference>
<evidence type="ECO:0000256" key="3">
    <source>
        <dbReference type="ARBA" id="ARBA00022842"/>
    </source>
</evidence>
<evidence type="ECO:0000313" key="9">
    <source>
        <dbReference type="Proteomes" id="UP000746471"/>
    </source>
</evidence>
<name>A0ABS5PLW5_9FIRM</name>
<sequence>MKIEKIVLRKVKITFRTPFETSFARMFDKHFIAVEAHSKDHIGYGDCSAFEHPFYNEETIGSAWYTIENFLVPMLFSQETINHPEDVNALFSKVRRNNMAKSALDCAIWDLYAKENGISVSKALGGTRTEVETGVSIGVQNSLDDLLHVIDGYMKEGYRRVKIKIKPGKDLNYLEGIRKRFGDIMLMVDANSAYTLADLELFKEMDKLNLLMIEQPLSHDDIVDHRHLQAVMNTPICLDESIHDAEDARKAIELGSTKTINIKVARVGGLTEAKKVHDICMANDIPVWCGGMLDTGIARAHNVAVASLPNYKYPGDIPASDRYWERDVIKQPMKIDSRAMLYVPDKPGIGFEPDVDYLDKLTYYKQEIKR</sequence>
<dbReference type="Gene3D" id="3.30.390.10">
    <property type="entry name" value="Enolase-like, N-terminal domain"/>
    <property type="match status" value="1"/>
</dbReference>
<keyword evidence="3" id="KW-0460">Magnesium</keyword>
<dbReference type="Pfam" id="PF13378">
    <property type="entry name" value="MR_MLE_C"/>
    <property type="match status" value="1"/>
</dbReference>
<dbReference type="SFLD" id="SFLDS00001">
    <property type="entry name" value="Enolase"/>
    <property type="match status" value="1"/>
</dbReference>
<dbReference type="InterPro" id="IPR013341">
    <property type="entry name" value="Mandelate_racemase_N_dom"/>
</dbReference>
<evidence type="ECO:0000313" key="8">
    <source>
        <dbReference type="EMBL" id="MBS7526164.1"/>
    </source>
</evidence>
<feature type="domain" description="Mandelate racemase/muconate lactonizing enzyme C-terminal" evidence="7">
    <location>
        <begin position="143"/>
        <end position="235"/>
    </location>
</feature>
<dbReference type="NCBIfam" id="TIGR01928">
    <property type="entry name" value="menC_lowGC_arch"/>
    <property type="match status" value="1"/>
</dbReference>
<dbReference type="EMBL" id="JAHBCL010000008">
    <property type="protein sequence ID" value="MBS7526164.1"/>
    <property type="molecule type" value="Genomic_DNA"/>
</dbReference>
<dbReference type="Pfam" id="PF02746">
    <property type="entry name" value="MR_MLE_N"/>
    <property type="match status" value="1"/>
</dbReference>
<organism evidence="8 9">
    <name type="scientific">Fusibacter paucivorans</name>
    <dbReference type="NCBI Taxonomy" id="76009"/>
    <lineage>
        <taxon>Bacteria</taxon>
        <taxon>Bacillati</taxon>
        <taxon>Bacillota</taxon>
        <taxon>Clostridia</taxon>
        <taxon>Eubacteriales</taxon>
        <taxon>Eubacteriales Family XII. Incertae Sedis</taxon>
        <taxon>Fusibacter</taxon>
    </lineage>
</organism>
<keyword evidence="9" id="KW-1185">Reference proteome</keyword>
<dbReference type="InterPro" id="IPR029065">
    <property type="entry name" value="Enolase_C-like"/>
</dbReference>
<proteinExistence type="predicted"/>
<dbReference type="Gene3D" id="3.20.20.120">
    <property type="entry name" value="Enolase-like C-terminal domain"/>
    <property type="match status" value="1"/>
</dbReference>
<evidence type="ECO:0000256" key="1">
    <source>
        <dbReference type="ARBA" id="ARBA00001968"/>
    </source>
</evidence>
<comment type="caution">
    <text evidence="8">The sequence shown here is derived from an EMBL/GenBank/DDBJ whole genome shotgun (WGS) entry which is preliminary data.</text>
</comment>
<dbReference type="PANTHER" id="PTHR48073">
    <property type="entry name" value="O-SUCCINYLBENZOATE SYNTHASE-RELATED"/>
    <property type="match status" value="1"/>
</dbReference>